<gene>
    <name evidence="2" type="ORF">RclHR1_00410018</name>
</gene>
<dbReference type="AlphaFoldDB" id="A0A2Z6RGU8"/>
<sequence>MISSCKLCQSVSSKILFKRNLSVSLTALDHKSRLLEQPLMIYIHWPFCKSKCTYCNFNKYINPKPDHERMKNSLISEIKDYVQKYDMKGRIIHSVYFGGGTPSLALPSTFESILNTIANEFILPYNTEITMEGNPTVHFIDSLVKIKKIREGQTVDDWKVELKNALEIATNHISLYELTIKRGTPLYKDFIKGKFKKPSLDNIADLYNITLDITKAYGFQQYEVSNFQRNEKYSKHNYGYWSGLDYLGIGPGAHGRLTDPKNKIRYRIIRRLYPENWMKQCEETGEGAAKYEQMNLEDVKNELILFGLRTRIGIPRTRFKRYSPDQELEEYLNMEQVNRFIKDGFLIWENNTIKHDKGWILNDFKKEIQSGGLRPTEKGLAVIDEIVPRILY</sequence>
<dbReference type="InterPro" id="IPR006638">
    <property type="entry name" value="Elp3/MiaA/NifB-like_rSAM"/>
</dbReference>
<dbReference type="InterPro" id="IPR034505">
    <property type="entry name" value="Coproporphyrinogen-III_oxidase"/>
</dbReference>
<proteinExistence type="predicted"/>
<reference evidence="2 3" key="1">
    <citation type="submission" date="2017-11" db="EMBL/GenBank/DDBJ databases">
        <title>The genome of Rhizophagus clarus HR1 reveals common genetic basis of auxotrophy among arbuscular mycorrhizal fungi.</title>
        <authorList>
            <person name="Kobayashi Y."/>
        </authorList>
    </citation>
    <scope>NUCLEOTIDE SEQUENCE [LARGE SCALE GENOMIC DNA]</scope>
    <source>
        <strain evidence="2 3">HR1</strain>
    </source>
</reference>
<evidence type="ECO:0000313" key="2">
    <source>
        <dbReference type="EMBL" id="GBC01191.1"/>
    </source>
</evidence>
<dbReference type="PANTHER" id="PTHR13932:SF5">
    <property type="entry name" value="RADICAL S-ADENOSYL METHIONINE DOMAIN-CONTAINING PROTEIN 1, MITOCHONDRIAL"/>
    <property type="match status" value="1"/>
</dbReference>
<dbReference type="Proteomes" id="UP000247702">
    <property type="component" value="Unassembled WGS sequence"/>
</dbReference>
<dbReference type="EMBL" id="BEXD01003446">
    <property type="protein sequence ID" value="GBC01191.1"/>
    <property type="molecule type" value="Genomic_DNA"/>
</dbReference>
<dbReference type="GO" id="GO:0051539">
    <property type="term" value="F:4 iron, 4 sulfur cluster binding"/>
    <property type="evidence" value="ECO:0007669"/>
    <property type="project" value="TreeGrafter"/>
</dbReference>
<accession>A0A2Z6RGU8</accession>
<evidence type="ECO:0000313" key="3">
    <source>
        <dbReference type="Proteomes" id="UP000247702"/>
    </source>
</evidence>
<dbReference type="STRING" id="94130.A0A2Z6RGU8"/>
<dbReference type="GO" id="GO:0005739">
    <property type="term" value="C:mitochondrion"/>
    <property type="evidence" value="ECO:0007669"/>
    <property type="project" value="TreeGrafter"/>
</dbReference>
<dbReference type="SFLD" id="SFLDS00029">
    <property type="entry name" value="Radical_SAM"/>
    <property type="match status" value="1"/>
</dbReference>
<keyword evidence="3" id="KW-1185">Reference proteome</keyword>
<feature type="domain" description="Elp3/MiaA/NifB-like radical SAM core" evidence="1">
    <location>
        <begin position="38"/>
        <end position="209"/>
    </location>
</feature>
<dbReference type="SUPFAM" id="SSF102114">
    <property type="entry name" value="Radical SAM enzymes"/>
    <property type="match status" value="1"/>
</dbReference>
<dbReference type="InterPro" id="IPR058240">
    <property type="entry name" value="rSAM_sf"/>
</dbReference>
<name>A0A2Z6RGU8_9GLOM</name>
<protein>
    <recommendedName>
        <fullName evidence="1">Elp3/MiaA/NifB-like radical SAM core domain-containing protein</fullName>
    </recommendedName>
</protein>
<evidence type="ECO:0000259" key="1">
    <source>
        <dbReference type="SMART" id="SM00729"/>
    </source>
</evidence>
<dbReference type="InterPro" id="IPR007197">
    <property type="entry name" value="rSAM"/>
</dbReference>
<comment type="caution">
    <text evidence="2">The sequence shown here is derived from an EMBL/GenBank/DDBJ whole genome shotgun (WGS) entry which is preliminary data.</text>
</comment>
<dbReference type="PANTHER" id="PTHR13932">
    <property type="entry name" value="COPROPORPHYRINIGEN III OXIDASE"/>
    <property type="match status" value="1"/>
</dbReference>
<dbReference type="GO" id="GO:0003824">
    <property type="term" value="F:catalytic activity"/>
    <property type="evidence" value="ECO:0007669"/>
    <property type="project" value="InterPro"/>
</dbReference>
<dbReference type="GO" id="GO:0006779">
    <property type="term" value="P:porphyrin-containing compound biosynthetic process"/>
    <property type="evidence" value="ECO:0007669"/>
    <property type="project" value="TreeGrafter"/>
</dbReference>
<dbReference type="Pfam" id="PF04055">
    <property type="entry name" value="Radical_SAM"/>
    <property type="match status" value="1"/>
</dbReference>
<dbReference type="SMART" id="SM00729">
    <property type="entry name" value="Elp3"/>
    <property type="match status" value="1"/>
</dbReference>
<organism evidence="2 3">
    <name type="scientific">Rhizophagus clarus</name>
    <dbReference type="NCBI Taxonomy" id="94130"/>
    <lineage>
        <taxon>Eukaryota</taxon>
        <taxon>Fungi</taxon>
        <taxon>Fungi incertae sedis</taxon>
        <taxon>Mucoromycota</taxon>
        <taxon>Glomeromycotina</taxon>
        <taxon>Glomeromycetes</taxon>
        <taxon>Glomerales</taxon>
        <taxon>Glomeraceae</taxon>
        <taxon>Rhizophagus</taxon>
    </lineage>
</organism>